<dbReference type="GO" id="GO:0046872">
    <property type="term" value="F:metal ion binding"/>
    <property type="evidence" value="ECO:0007669"/>
    <property type="project" value="InterPro"/>
</dbReference>
<evidence type="ECO:0000256" key="5">
    <source>
        <dbReference type="SAM" id="SignalP"/>
    </source>
</evidence>
<evidence type="ECO:0000256" key="4">
    <source>
        <dbReference type="RuleBase" id="RU003512"/>
    </source>
</evidence>
<dbReference type="EMBL" id="JASCXW010000027">
    <property type="protein sequence ID" value="MDI6453396.1"/>
    <property type="molecule type" value="Genomic_DNA"/>
</dbReference>
<evidence type="ECO:0000256" key="2">
    <source>
        <dbReference type="ARBA" id="ARBA00022448"/>
    </source>
</evidence>
<name>A0AAW6U5Z0_9MOLU</name>
<accession>A0AAW6U5Z0</accession>
<keyword evidence="2 4" id="KW-0813">Transport</keyword>
<dbReference type="RefSeq" id="WP_282839828.1">
    <property type="nucleotide sequence ID" value="NZ_JASCXW010000027.1"/>
</dbReference>
<evidence type="ECO:0000256" key="3">
    <source>
        <dbReference type="ARBA" id="ARBA00022729"/>
    </source>
</evidence>
<evidence type="ECO:0000256" key="1">
    <source>
        <dbReference type="ARBA" id="ARBA00011028"/>
    </source>
</evidence>
<dbReference type="InterPro" id="IPR006127">
    <property type="entry name" value="ZnuA-like"/>
</dbReference>
<dbReference type="PRINTS" id="PR00690">
    <property type="entry name" value="ADHESNFAMILY"/>
</dbReference>
<dbReference type="PRINTS" id="PR00691">
    <property type="entry name" value="ADHESINB"/>
</dbReference>
<proteinExistence type="inferred from homology"/>
<dbReference type="Gene3D" id="3.40.50.1980">
    <property type="entry name" value="Nitrogenase molybdenum iron protein domain"/>
    <property type="match status" value="2"/>
</dbReference>
<dbReference type="GO" id="GO:0007155">
    <property type="term" value="P:cell adhesion"/>
    <property type="evidence" value="ECO:0007669"/>
    <property type="project" value="InterPro"/>
</dbReference>
<dbReference type="Pfam" id="PF01297">
    <property type="entry name" value="ZnuA"/>
    <property type="match status" value="1"/>
</dbReference>
<feature type="chain" id="PRO_5043790111" evidence="5">
    <location>
        <begin position="22"/>
        <end position="324"/>
    </location>
</feature>
<reference evidence="6" key="1">
    <citation type="submission" date="2023-05" db="EMBL/GenBank/DDBJ databases">
        <title>Mariniplasma microaerophilum sp. nov., a novel anaerobic mollicute isolated from terrestrial mud volcano, Taman Peninsula, Russia.</title>
        <authorList>
            <person name="Khomyakova M.A."/>
            <person name="Merkel A.Y."/>
            <person name="Slobodkin A.I."/>
        </authorList>
    </citation>
    <scope>NUCLEOTIDE SEQUENCE</scope>
    <source>
        <strain evidence="6">M4Ah</strain>
    </source>
</reference>
<dbReference type="Proteomes" id="UP001431532">
    <property type="component" value="Unassembled WGS sequence"/>
</dbReference>
<evidence type="ECO:0000313" key="6">
    <source>
        <dbReference type="EMBL" id="MDI6453396.1"/>
    </source>
</evidence>
<dbReference type="PROSITE" id="PS51257">
    <property type="entry name" value="PROKAR_LIPOPROTEIN"/>
    <property type="match status" value="1"/>
</dbReference>
<keyword evidence="3 5" id="KW-0732">Signal</keyword>
<comment type="caution">
    <text evidence="6">The sequence shown here is derived from an EMBL/GenBank/DDBJ whole genome shotgun (WGS) entry which is preliminary data.</text>
</comment>
<dbReference type="InterPro" id="IPR050492">
    <property type="entry name" value="Bact_metal-bind_prot9"/>
</dbReference>
<dbReference type="GO" id="GO:0030001">
    <property type="term" value="P:metal ion transport"/>
    <property type="evidence" value="ECO:0007669"/>
    <property type="project" value="InterPro"/>
</dbReference>
<dbReference type="AlphaFoldDB" id="A0AAW6U5Z0"/>
<comment type="similarity">
    <text evidence="1 4">Belongs to the bacterial solute-binding protein 9 family.</text>
</comment>
<keyword evidence="7" id="KW-1185">Reference proteome</keyword>
<evidence type="ECO:0000313" key="7">
    <source>
        <dbReference type="Proteomes" id="UP001431532"/>
    </source>
</evidence>
<dbReference type="InterPro" id="IPR006128">
    <property type="entry name" value="Lipoprotein_PsaA-like"/>
</dbReference>
<sequence>MKKFASIMILLFVLISVSACTDDKRAEIVTTMFPQYDFAKQIVRDKMTVSILIPPGAEIHDYEATSKDMVAINEAKLFIFTSLEIDTWIKDISSFGGENTVVLNLSESYTLADDEHEDDDNHLNHQNITTLDTDDHDHEEDIHFWTDPTTAIQLIEAILEKIILIDPENASFYEANAYDYIHELEELHHEIDEFFEQEAYHDAHIFFAGHNAMESFADRYHIHIVSLFPDFKPDAQLTSADRIRFVNEVKQSGTQYLFIEELVEPRAAKAIQEELAKENYTLILLELHGYHNVTKADMEDGVTYLELLSRNFENLKIALGAPTE</sequence>
<gene>
    <name evidence="6" type="ORF">QJ521_07450</name>
</gene>
<protein>
    <submittedName>
        <fullName evidence="6">Metal ABC transporter substrate-binding protein</fullName>
    </submittedName>
</protein>
<organism evidence="6 7">
    <name type="scientific">Peloplasma aerotolerans</name>
    <dbReference type="NCBI Taxonomy" id="3044389"/>
    <lineage>
        <taxon>Bacteria</taxon>
        <taxon>Bacillati</taxon>
        <taxon>Mycoplasmatota</taxon>
        <taxon>Mollicutes</taxon>
        <taxon>Acholeplasmatales</taxon>
        <taxon>Acholeplasmataceae</taxon>
        <taxon>Peloplasma</taxon>
    </lineage>
</organism>
<dbReference type="SUPFAM" id="SSF53807">
    <property type="entry name" value="Helical backbone' metal receptor"/>
    <property type="match status" value="1"/>
</dbReference>
<dbReference type="PANTHER" id="PTHR42953:SF3">
    <property type="entry name" value="HIGH-AFFINITY ZINC UPTAKE SYSTEM PROTEIN ZNUA"/>
    <property type="match status" value="1"/>
</dbReference>
<dbReference type="PANTHER" id="PTHR42953">
    <property type="entry name" value="HIGH-AFFINITY ZINC UPTAKE SYSTEM PROTEIN ZNUA-RELATED"/>
    <property type="match status" value="1"/>
</dbReference>
<feature type="signal peptide" evidence="5">
    <location>
        <begin position="1"/>
        <end position="21"/>
    </location>
</feature>
<dbReference type="InterPro" id="IPR006129">
    <property type="entry name" value="AdhesinB"/>
</dbReference>